<dbReference type="RefSeq" id="WP_215864516.1">
    <property type="nucleotide sequence ID" value="NZ_JABELD010000115.1"/>
</dbReference>
<keyword evidence="3" id="KW-1185">Reference proteome</keyword>
<reference evidence="2 3" key="1">
    <citation type="journal article" date="2021" name="ISME J.">
        <title>Genomic evolution of the class Acidithiobacillia: deep-branching Proteobacteria living in extreme acidic conditions.</title>
        <authorList>
            <person name="Moya-Beltran A."/>
            <person name="Beard S."/>
            <person name="Rojas-Villalobos C."/>
            <person name="Issotta F."/>
            <person name="Gallardo Y."/>
            <person name="Ulloa R."/>
            <person name="Giaveno A."/>
            <person name="Degli Esposti M."/>
            <person name="Johnson D.B."/>
            <person name="Quatrini R."/>
        </authorList>
    </citation>
    <scope>NUCLEOTIDE SEQUENCE [LARGE SCALE GENOMIC DNA]</scope>
    <source>
        <strain evidence="2 3">ATCC 19703</strain>
    </source>
</reference>
<gene>
    <name evidence="2" type="ORF">HJG40_12680</name>
</gene>
<evidence type="ECO:0000256" key="1">
    <source>
        <dbReference type="SAM" id="MobiDB-lite"/>
    </source>
</evidence>
<protein>
    <submittedName>
        <fullName evidence="2">Uncharacterized protein</fullName>
    </submittedName>
</protein>
<feature type="region of interest" description="Disordered" evidence="1">
    <location>
        <begin position="49"/>
        <end position="71"/>
    </location>
</feature>
<accession>A0ABS5ZTX2</accession>
<proteinExistence type="predicted"/>
<evidence type="ECO:0000313" key="2">
    <source>
        <dbReference type="EMBL" id="MBU2739622.1"/>
    </source>
</evidence>
<name>A0ABS5ZTX2_9PROT</name>
<evidence type="ECO:0000313" key="3">
    <source>
        <dbReference type="Proteomes" id="UP001197028"/>
    </source>
</evidence>
<comment type="caution">
    <text evidence="2">The sequence shown here is derived from an EMBL/GenBank/DDBJ whole genome shotgun (WGS) entry which is preliminary data.</text>
</comment>
<organism evidence="2 3">
    <name type="scientific">Acidithiobacillus concretivorus</name>
    <dbReference type="NCBI Taxonomy" id="3063952"/>
    <lineage>
        <taxon>Bacteria</taxon>
        <taxon>Pseudomonadati</taxon>
        <taxon>Pseudomonadota</taxon>
        <taxon>Acidithiobacillia</taxon>
        <taxon>Acidithiobacillales</taxon>
        <taxon>Acidithiobacillaceae</taxon>
        <taxon>Acidithiobacillus</taxon>
    </lineage>
</organism>
<dbReference type="Proteomes" id="UP001197028">
    <property type="component" value="Unassembled WGS sequence"/>
</dbReference>
<sequence>MGIISQGLLIRRHRITAGRESGSGGLLVTPADLLTHLALMPQIPPGTMPTCGALTHGGASGEHQYNQTAQE</sequence>
<dbReference type="EMBL" id="JABELD010000115">
    <property type="protein sequence ID" value="MBU2739622.1"/>
    <property type="molecule type" value="Genomic_DNA"/>
</dbReference>